<evidence type="ECO:0000256" key="4">
    <source>
        <dbReference type="ARBA" id="ARBA00022525"/>
    </source>
</evidence>
<evidence type="ECO:0000313" key="7">
    <source>
        <dbReference type="RefSeq" id="XP_006022302.1"/>
    </source>
</evidence>
<dbReference type="Proteomes" id="UP000189705">
    <property type="component" value="Unplaced"/>
</dbReference>
<dbReference type="Pfam" id="PF06083">
    <property type="entry name" value="IL17"/>
    <property type="match status" value="1"/>
</dbReference>
<reference evidence="7" key="1">
    <citation type="submission" date="2025-08" db="UniProtKB">
        <authorList>
            <consortium name="RefSeq"/>
        </authorList>
    </citation>
    <scope>IDENTIFICATION</scope>
</reference>
<evidence type="ECO:0000256" key="1">
    <source>
        <dbReference type="ARBA" id="ARBA00004613"/>
    </source>
</evidence>
<dbReference type="Gene3D" id="2.10.90.10">
    <property type="entry name" value="Cystine-knot cytokines"/>
    <property type="match status" value="1"/>
</dbReference>
<dbReference type="InterPro" id="IPR010345">
    <property type="entry name" value="IL-17_fam"/>
</dbReference>
<dbReference type="eggNOG" id="ENOG502TKMJ">
    <property type="taxonomic scope" value="Eukaryota"/>
</dbReference>
<keyword evidence="3" id="KW-0202">Cytokine</keyword>
<dbReference type="PRINTS" id="PR01932">
    <property type="entry name" value="INTRLEUKIN17"/>
</dbReference>
<accession>A0A1U7RLP7</accession>
<dbReference type="GO" id="GO:0006954">
    <property type="term" value="P:inflammatory response"/>
    <property type="evidence" value="ECO:0007669"/>
    <property type="project" value="InterPro"/>
</dbReference>
<comment type="subcellular location">
    <subcellularLocation>
        <location evidence="1">Secreted</location>
    </subcellularLocation>
</comment>
<evidence type="ECO:0000256" key="2">
    <source>
        <dbReference type="ARBA" id="ARBA00007236"/>
    </source>
</evidence>
<evidence type="ECO:0000256" key="5">
    <source>
        <dbReference type="ARBA" id="ARBA00022729"/>
    </source>
</evidence>
<dbReference type="InterPro" id="IPR020440">
    <property type="entry name" value="IL-17_chr"/>
</dbReference>
<dbReference type="OrthoDB" id="6038945at2759"/>
<keyword evidence="5" id="KW-0732">Signal</keyword>
<gene>
    <name evidence="7" type="primary">LOC102377557</name>
</gene>
<keyword evidence="6" id="KW-1185">Reference proteome</keyword>
<dbReference type="AlphaFoldDB" id="A0A1U7RLP7"/>
<evidence type="ECO:0000256" key="3">
    <source>
        <dbReference type="ARBA" id="ARBA00022514"/>
    </source>
</evidence>
<dbReference type="KEGG" id="asn:102377557"/>
<dbReference type="GO" id="GO:0005125">
    <property type="term" value="F:cytokine activity"/>
    <property type="evidence" value="ECO:0007669"/>
    <property type="project" value="UniProtKB-KW"/>
</dbReference>
<protein>
    <submittedName>
        <fullName evidence="7">Interleukin-17D-like isoform X1</fullName>
    </submittedName>
</protein>
<organism evidence="6 7">
    <name type="scientific">Alligator sinensis</name>
    <name type="common">Chinese alligator</name>
    <dbReference type="NCBI Taxonomy" id="38654"/>
    <lineage>
        <taxon>Eukaryota</taxon>
        <taxon>Metazoa</taxon>
        <taxon>Chordata</taxon>
        <taxon>Craniata</taxon>
        <taxon>Vertebrata</taxon>
        <taxon>Euteleostomi</taxon>
        <taxon>Archelosauria</taxon>
        <taxon>Archosauria</taxon>
        <taxon>Crocodylia</taxon>
        <taxon>Alligatoridae</taxon>
        <taxon>Alligatorinae</taxon>
        <taxon>Alligator</taxon>
    </lineage>
</organism>
<comment type="similarity">
    <text evidence="2">Belongs to the IL-17 family.</text>
</comment>
<dbReference type="InParanoid" id="A0A1U7RLP7"/>
<keyword evidence="4" id="KW-0964">Secreted</keyword>
<dbReference type="GO" id="GO:0005615">
    <property type="term" value="C:extracellular space"/>
    <property type="evidence" value="ECO:0007669"/>
    <property type="project" value="UniProtKB-KW"/>
</dbReference>
<sequence length="232" mass="26263">MQLQGRTGPILHGERNSYTYPESCSLFRHEEVPFVHARTIQRWTVPPHCNKEVSCSLQNFGVRSNYIAGERCCLILVKVTAQVLLCLVFRHTFSAHVPCQEPSDAELESILNPYLASGASLLAQTDEVLPDEELKACPVNVNQTSSRLQDKSTSPWSYRVSEDPNRYPQKIVEAYCLCEGCLVNGQEDKAVNSEPFYLEVPVLQKSNQCKRGQYVYQPNHLQVAQFCFCSFP</sequence>
<name>A0A1U7RLP7_ALLSI</name>
<dbReference type="GeneID" id="102377557"/>
<dbReference type="SUPFAM" id="SSF57501">
    <property type="entry name" value="Cystine-knot cytokines"/>
    <property type="match status" value="1"/>
</dbReference>
<dbReference type="STRING" id="38654.A0A1U7RLP7"/>
<evidence type="ECO:0000313" key="6">
    <source>
        <dbReference type="Proteomes" id="UP000189705"/>
    </source>
</evidence>
<dbReference type="RefSeq" id="XP_006022302.1">
    <property type="nucleotide sequence ID" value="XM_006022240.2"/>
</dbReference>
<proteinExistence type="inferred from homology"/>
<dbReference type="InterPro" id="IPR029034">
    <property type="entry name" value="Cystine-knot_cytokine"/>
</dbReference>